<gene>
    <name evidence="14" type="ORF">DCAF_LOCUS21258</name>
</gene>
<dbReference type="Gene3D" id="1.10.630.10">
    <property type="entry name" value="Cytochrome P450"/>
    <property type="match status" value="2"/>
</dbReference>
<organism evidence="14 15">
    <name type="scientific">Dovyalis caffra</name>
    <dbReference type="NCBI Taxonomy" id="77055"/>
    <lineage>
        <taxon>Eukaryota</taxon>
        <taxon>Viridiplantae</taxon>
        <taxon>Streptophyta</taxon>
        <taxon>Embryophyta</taxon>
        <taxon>Tracheophyta</taxon>
        <taxon>Spermatophyta</taxon>
        <taxon>Magnoliopsida</taxon>
        <taxon>eudicotyledons</taxon>
        <taxon>Gunneridae</taxon>
        <taxon>Pentapetalae</taxon>
        <taxon>rosids</taxon>
        <taxon>fabids</taxon>
        <taxon>Malpighiales</taxon>
        <taxon>Salicaceae</taxon>
        <taxon>Flacourtieae</taxon>
        <taxon>Dovyalis</taxon>
    </lineage>
</organism>
<evidence type="ECO:0000256" key="2">
    <source>
        <dbReference type="ARBA" id="ARBA00004167"/>
    </source>
</evidence>
<evidence type="ECO:0000256" key="11">
    <source>
        <dbReference type="ARBA" id="ARBA00023136"/>
    </source>
</evidence>
<dbReference type="PROSITE" id="PS00086">
    <property type="entry name" value="CYTOCHROME_P450"/>
    <property type="match status" value="1"/>
</dbReference>
<accession>A0AAV1SCJ0</accession>
<evidence type="ECO:0000256" key="5">
    <source>
        <dbReference type="ARBA" id="ARBA00022692"/>
    </source>
</evidence>
<keyword evidence="5" id="KW-0812">Transmembrane</keyword>
<evidence type="ECO:0000313" key="14">
    <source>
        <dbReference type="EMBL" id="CAK7348557.1"/>
    </source>
</evidence>
<dbReference type="GO" id="GO:0016705">
    <property type="term" value="F:oxidoreductase activity, acting on paired donors, with incorporation or reduction of molecular oxygen"/>
    <property type="evidence" value="ECO:0007669"/>
    <property type="project" value="InterPro"/>
</dbReference>
<keyword evidence="9 12" id="KW-0408">Iron</keyword>
<evidence type="ECO:0000256" key="13">
    <source>
        <dbReference type="RuleBase" id="RU000461"/>
    </source>
</evidence>
<keyword evidence="8 13" id="KW-0560">Oxidoreductase</keyword>
<name>A0AAV1SCJ0_9ROSI</name>
<dbReference type="InterPro" id="IPR036396">
    <property type="entry name" value="Cyt_P450_sf"/>
</dbReference>
<keyword evidence="15" id="KW-1185">Reference proteome</keyword>
<evidence type="ECO:0000256" key="9">
    <source>
        <dbReference type="ARBA" id="ARBA00023004"/>
    </source>
</evidence>
<dbReference type="AlphaFoldDB" id="A0AAV1SCJ0"/>
<keyword evidence="6 12" id="KW-0479">Metal-binding</keyword>
<keyword evidence="7" id="KW-1133">Transmembrane helix</keyword>
<dbReference type="GO" id="GO:0004497">
    <property type="term" value="F:monooxygenase activity"/>
    <property type="evidence" value="ECO:0007669"/>
    <property type="project" value="UniProtKB-KW"/>
</dbReference>
<dbReference type="InterPro" id="IPR001128">
    <property type="entry name" value="Cyt_P450"/>
</dbReference>
<dbReference type="GO" id="GO:0016020">
    <property type="term" value="C:membrane"/>
    <property type="evidence" value="ECO:0007669"/>
    <property type="project" value="UniProtKB-SubCell"/>
</dbReference>
<comment type="similarity">
    <text evidence="3 13">Belongs to the cytochrome P450 family.</text>
</comment>
<dbReference type="Proteomes" id="UP001314170">
    <property type="component" value="Unassembled WGS sequence"/>
</dbReference>
<comment type="cofactor">
    <cofactor evidence="1 12">
        <name>heme</name>
        <dbReference type="ChEBI" id="CHEBI:30413"/>
    </cofactor>
</comment>
<evidence type="ECO:0000256" key="10">
    <source>
        <dbReference type="ARBA" id="ARBA00023033"/>
    </source>
</evidence>
<evidence type="ECO:0000256" key="8">
    <source>
        <dbReference type="ARBA" id="ARBA00023002"/>
    </source>
</evidence>
<proteinExistence type="inferred from homology"/>
<evidence type="ECO:0000256" key="4">
    <source>
        <dbReference type="ARBA" id="ARBA00022617"/>
    </source>
</evidence>
<comment type="subcellular location">
    <subcellularLocation>
        <location evidence="2">Membrane</location>
        <topology evidence="2">Single-pass membrane protein</topology>
    </subcellularLocation>
</comment>
<dbReference type="GO" id="GO:0005506">
    <property type="term" value="F:iron ion binding"/>
    <property type="evidence" value="ECO:0007669"/>
    <property type="project" value="InterPro"/>
</dbReference>
<dbReference type="EMBL" id="CAWUPB010001173">
    <property type="protein sequence ID" value="CAK7348557.1"/>
    <property type="molecule type" value="Genomic_DNA"/>
</dbReference>
<evidence type="ECO:0000256" key="12">
    <source>
        <dbReference type="PIRSR" id="PIRSR602402-1"/>
    </source>
</evidence>
<keyword evidence="4 12" id="KW-0349">Heme</keyword>
<evidence type="ECO:0000256" key="7">
    <source>
        <dbReference type="ARBA" id="ARBA00022989"/>
    </source>
</evidence>
<dbReference type="InterPro" id="IPR002402">
    <property type="entry name" value="Cyt_P450_E_grp-II"/>
</dbReference>
<dbReference type="PRINTS" id="PR00464">
    <property type="entry name" value="EP450II"/>
</dbReference>
<evidence type="ECO:0000256" key="3">
    <source>
        <dbReference type="ARBA" id="ARBA00010617"/>
    </source>
</evidence>
<dbReference type="Pfam" id="PF00067">
    <property type="entry name" value="p450"/>
    <property type="match status" value="1"/>
</dbReference>
<comment type="caution">
    <text evidence="14">The sequence shown here is derived from an EMBL/GenBank/DDBJ whole genome shotgun (WGS) entry which is preliminary data.</text>
</comment>
<sequence length="405" mass="45677">MEAFITVYTGEVFLFWRGLQPSVSIEDPEFAKQILSNKFGYVKPKLRPTLLPLTGNGLGMLNGLDWVRHRSILKPAFTMDKLKVMTKRMAACTIDMIDDWKNKALMADHQYMMIEMSEEFEKLSADVIAHVAFASSYVEAGEVFKAQKELQKQCIATVMDIDIPGSRFLPTPSNLQRWKLDNKVKNSLKCMVEGRIESFQSKEKLDRCYGDDMLGLMIEASKTAKKSLELNMGEIIDELREEVLRECGMGIPEADMLTKLKLVSMVLFETLTLYGPVLELDREASKDMKLGNLMFPKGVQITIQFLKIHRSKEYWGEDANEFNPLRLKNGVTHAAKHPSALLAFGLGPRACIGQNFAMLEAKVQASLSRWIILSRHCCGSLASCSNENDLESMQLCRVDCGDPLP</sequence>
<dbReference type="PANTHER" id="PTHR24282:SF135">
    <property type="entry name" value="CYTOCHROME P450 709B2"/>
    <property type="match status" value="1"/>
</dbReference>
<feature type="binding site" description="axial binding residue" evidence="12">
    <location>
        <position position="351"/>
    </location>
    <ligand>
        <name>heme</name>
        <dbReference type="ChEBI" id="CHEBI:30413"/>
    </ligand>
    <ligandPart>
        <name>Fe</name>
        <dbReference type="ChEBI" id="CHEBI:18248"/>
    </ligandPart>
</feature>
<evidence type="ECO:0000313" key="15">
    <source>
        <dbReference type="Proteomes" id="UP001314170"/>
    </source>
</evidence>
<dbReference type="SUPFAM" id="SSF48264">
    <property type="entry name" value="Cytochrome P450"/>
    <property type="match status" value="1"/>
</dbReference>
<dbReference type="InterPro" id="IPR017972">
    <property type="entry name" value="Cyt_P450_CS"/>
</dbReference>
<dbReference type="InterPro" id="IPR050665">
    <property type="entry name" value="Cytochrome_P450_Monooxygen"/>
</dbReference>
<evidence type="ECO:0000256" key="1">
    <source>
        <dbReference type="ARBA" id="ARBA00001971"/>
    </source>
</evidence>
<reference evidence="14 15" key="1">
    <citation type="submission" date="2024-01" db="EMBL/GenBank/DDBJ databases">
        <authorList>
            <person name="Waweru B."/>
        </authorList>
    </citation>
    <scope>NUCLEOTIDE SEQUENCE [LARGE SCALE GENOMIC DNA]</scope>
</reference>
<keyword evidence="11" id="KW-0472">Membrane</keyword>
<keyword evidence="10 13" id="KW-0503">Monooxygenase</keyword>
<dbReference type="PANTHER" id="PTHR24282">
    <property type="entry name" value="CYTOCHROME P450 FAMILY MEMBER"/>
    <property type="match status" value="1"/>
</dbReference>
<dbReference type="GO" id="GO:0020037">
    <property type="term" value="F:heme binding"/>
    <property type="evidence" value="ECO:0007669"/>
    <property type="project" value="InterPro"/>
</dbReference>
<evidence type="ECO:0000256" key="6">
    <source>
        <dbReference type="ARBA" id="ARBA00022723"/>
    </source>
</evidence>
<protein>
    <recommendedName>
        <fullName evidence="16">Cytochrome P450</fullName>
    </recommendedName>
</protein>
<evidence type="ECO:0008006" key="16">
    <source>
        <dbReference type="Google" id="ProtNLM"/>
    </source>
</evidence>